<evidence type="ECO:0000256" key="3">
    <source>
        <dbReference type="ARBA" id="ARBA00023015"/>
    </source>
</evidence>
<keyword evidence="6" id="KW-0539">Nucleus</keyword>
<keyword evidence="7" id="KW-0175">Coiled coil</keyword>
<proteinExistence type="inferred from homology"/>
<keyword evidence="3" id="KW-0805">Transcription regulation</keyword>
<comment type="subcellular location">
    <subcellularLocation>
        <location evidence="1">Nucleus</location>
    </subcellularLocation>
</comment>
<evidence type="ECO:0000256" key="1">
    <source>
        <dbReference type="ARBA" id="ARBA00004123"/>
    </source>
</evidence>
<dbReference type="GO" id="GO:0003677">
    <property type="term" value="F:DNA binding"/>
    <property type="evidence" value="ECO:0007669"/>
    <property type="project" value="UniProtKB-KW"/>
</dbReference>
<feature type="compositionally biased region" description="Basic residues" evidence="8">
    <location>
        <begin position="139"/>
        <end position="148"/>
    </location>
</feature>
<evidence type="ECO:0000256" key="6">
    <source>
        <dbReference type="ARBA" id="ARBA00023242"/>
    </source>
</evidence>
<dbReference type="SMART" id="SM00338">
    <property type="entry name" value="BRLZ"/>
    <property type="match status" value="1"/>
</dbReference>
<dbReference type="PANTHER" id="PTHR47416:SF8">
    <property type="entry name" value="BASIC-LEUCINE ZIPPER TRANSCRIPTION FACTOR E-RELATED"/>
    <property type="match status" value="1"/>
</dbReference>
<keyword evidence="5" id="KW-0804">Transcription</keyword>
<comment type="caution">
    <text evidence="10">The sequence shown here is derived from an EMBL/GenBank/DDBJ whole genome shotgun (WGS) entry which is preliminary data.</text>
</comment>
<dbReference type="Pfam" id="PF00170">
    <property type="entry name" value="bZIP_1"/>
    <property type="match status" value="1"/>
</dbReference>
<dbReference type="Proteomes" id="UP001146793">
    <property type="component" value="Unassembled WGS sequence"/>
</dbReference>
<dbReference type="AlphaFoldDB" id="A0AAV7ZN29"/>
<comment type="similarity">
    <text evidence="2">Belongs to the bZIP family.</text>
</comment>
<name>A0AAV7ZN29_9EUKA</name>
<organism evidence="10 11">
    <name type="scientific">Anaeramoeba flamelloides</name>
    <dbReference type="NCBI Taxonomy" id="1746091"/>
    <lineage>
        <taxon>Eukaryota</taxon>
        <taxon>Metamonada</taxon>
        <taxon>Anaeramoebidae</taxon>
        <taxon>Anaeramoeba</taxon>
    </lineage>
</organism>
<dbReference type="CDD" id="cd14809">
    <property type="entry name" value="bZIP_AUREO-like"/>
    <property type="match status" value="1"/>
</dbReference>
<dbReference type="GO" id="GO:0005634">
    <property type="term" value="C:nucleus"/>
    <property type="evidence" value="ECO:0007669"/>
    <property type="project" value="UniProtKB-SubCell"/>
</dbReference>
<protein>
    <submittedName>
        <fullName evidence="10">Transcription factor ap-1</fullName>
    </submittedName>
</protein>
<dbReference type="GO" id="GO:0003700">
    <property type="term" value="F:DNA-binding transcription factor activity"/>
    <property type="evidence" value="ECO:0007669"/>
    <property type="project" value="InterPro"/>
</dbReference>
<sequence>MHDYEEVPNILNIFGDSVCDFSDFEIDSNLPALLSSSPSDQSATNDELALLLSPHTLSNILPLDFVEQQNCVESEKEEIESTTDQTNIRKALTTKQSNAKITNKQNNINNTHNTNATNNIMDTKINNTNKNTFKNKAQQNKRKRRKKRKTLVVKKKIMNNNQESTITQRFPLNGIKSQEESEQKMKIKKQRNRINARKCRQRKKQYVENLETKTKSLQLENSKLSGQVLKLNQKNINLQQEIENLKLALKRSNEKIILQGDTSNQSNNENIGEIEKDQSNKIMDFITNLTTIPSFNSDLFVDNEQQQQQQQKQNAMSEQLFNNTHLNKKYKATFFVILLTFGLFFTNPDFIDLLAEIAAMSWKRILIPKKQFGNFLVLVGSLSEQSGSESSEESLELEDQIYPRNDNQYQYQYQKKNQNKNPKFNTNDQHLDSHSIYCDDHLMREKISNTFFSSSSKNKQFSS</sequence>
<accession>A0AAV7ZN29</accession>
<feature type="region of interest" description="Disordered" evidence="8">
    <location>
        <begin position="105"/>
        <end position="148"/>
    </location>
</feature>
<evidence type="ECO:0000256" key="2">
    <source>
        <dbReference type="ARBA" id="ARBA00007163"/>
    </source>
</evidence>
<keyword evidence="4" id="KW-0238">DNA-binding</keyword>
<feature type="compositionally biased region" description="Low complexity" evidence="8">
    <location>
        <begin position="105"/>
        <end position="138"/>
    </location>
</feature>
<evidence type="ECO:0000256" key="8">
    <source>
        <dbReference type="SAM" id="MobiDB-lite"/>
    </source>
</evidence>
<dbReference type="InterPro" id="IPR046347">
    <property type="entry name" value="bZIP_sf"/>
</dbReference>
<dbReference type="EMBL" id="JANTQA010000023">
    <property type="protein sequence ID" value="KAJ3443423.1"/>
    <property type="molecule type" value="Genomic_DNA"/>
</dbReference>
<evidence type="ECO:0000313" key="11">
    <source>
        <dbReference type="Proteomes" id="UP001146793"/>
    </source>
</evidence>
<evidence type="ECO:0000313" key="10">
    <source>
        <dbReference type="EMBL" id="KAJ3443423.1"/>
    </source>
</evidence>
<dbReference type="Gene3D" id="1.20.5.170">
    <property type="match status" value="1"/>
</dbReference>
<evidence type="ECO:0000256" key="4">
    <source>
        <dbReference type="ARBA" id="ARBA00023125"/>
    </source>
</evidence>
<dbReference type="PRINTS" id="PR00041">
    <property type="entry name" value="LEUZIPPRCREB"/>
</dbReference>
<dbReference type="PROSITE" id="PS50217">
    <property type="entry name" value="BZIP"/>
    <property type="match status" value="1"/>
</dbReference>
<evidence type="ECO:0000259" key="9">
    <source>
        <dbReference type="PROSITE" id="PS50217"/>
    </source>
</evidence>
<gene>
    <name evidence="10" type="ORF">M0812_09264</name>
</gene>
<dbReference type="PANTHER" id="PTHR47416">
    <property type="entry name" value="BASIC-LEUCINE ZIPPER TRANSCRIPTION FACTOR F-RELATED"/>
    <property type="match status" value="1"/>
</dbReference>
<evidence type="ECO:0000256" key="5">
    <source>
        <dbReference type="ARBA" id="ARBA00023163"/>
    </source>
</evidence>
<feature type="coiled-coil region" evidence="7">
    <location>
        <begin position="207"/>
        <end position="255"/>
    </location>
</feature>
<feature type="domain" description="BZIP" evidence="9">
    <location>
        <begin position="182"/>
        <end position="245"/>
    </location>
</feature>
<dbReference type="SUPFAM" id="SSF57959">
    <property type="entry name" value="Leucine zipper domain"/>
    <property type="match status" value="1"/>
</dbReference>
<reference evidence="10" key="1">
    <citation type="submission" date="2022-08" db="EMBL/GenBank/DDBJ databases">
        <title>Novel sulphate-reducing endosymbionts in the free-living metamonad Anaeramoeba.</title>
        <authorList>
            <person name="Jerlstrom-Hultqvist J."/>
            <person name="Cepicka I."/>
            <person name="Gallot-Lavallee L."/>
            <person name="Salas-Leiva D."/>
            <person name="Curtis B.A."/>
            <person name="Zahonova K."/>
            <person name="Pipaliya S."/>
            <person name="Dacks J."/>
            <person name="Roger A.J."/>
        </authorList>
    </citation>
    <scope>NUCLEOTIDE SEQUENCE</scope>
    <source>
        <strain evidence="10">Busselton2</strain>
    </source>
</reference>
<evidence type="ECO:0000256" key="7">
    <source>
        <dbReference type="SAM" id="Coils"/>
    </source>
</evidence>
<dbReference type="InterPro" id="IPR004827">
    <property type="entry name" value="bZIP"/>
</dbReference>